<dbReference type="InterPro" id="IPR051474">
    <property type="entry name" value="Anti-sigma-K/W_factor"/>
</dbReference>
<evidence type="ECO:0000256" key="8">
    <source>
        <dbReference type="ARBA" id="ARBA00023163"/>
    </source>
</evidence>
<protein>
    <recommendedName>
        <fullName evidence="10">Regulator of SigK</fullName>
    </recommendedName>
    <alternativeName>
        <fullName evidence="9">Sigma-K anti-sigma factor RskA</fullName>
    </alternativeName>
</protein>
<comment type="subcellular location">
    <subcellularLocation>
        <location evidence="2">Cell membrane</location>
    </subcellularLocation>
    <subcellularLocation>
        <location evidence="1">Membrane</location>
        <topology evidence="1">Single-pass membrane protein</topology>
    </subcellularLocation>
</comment>
<keyword evidence="8" id="KW-0804">Transcription</keyword>
<evidence type="ECO:0000259" key="12">
    <source>
        <dbReference type="Pfam" id="PF10099"/>
    </source>
</evidence>
<evidence type="ECO:0000256" key="10">
    <source>
        <dbReference type="ARBA" id="ARBA00030803"/>
    </source>
</evidence>
<proteinExistence type="predicted"/>
<reference evidence="14 15" key="1">
    <citation type="submission" date="2023-02" db="EMBL/GenBank/DDBJ databases">
        <authorList>
            <person name="Mo P."/>
        </authorList>
    </citation>
    <scope>NUCLEOTIDE SEQUENCE [LARGE SCALE GENOMIC DNA]</scope>
    <source>
        <strain evidence="14 15">HUAS 3</strain>
    </source>
</reference>
<dbReference type="RefSeq" id="WP_275031743.1">
    <property type="nucleotide sequence ID" value="NZ_CP118615.1"/>
</dbReference>
<dbReference type="Pfam" id="PF10099">
    <property type="entry name" value="RskA_C"/>
    <property type="match status" value="1"/>
</dbReference>
<dbReference type="Proteomes" id="UP001219605">
    <property type="component" value="Chromosome"/>
</dbReference>
<organism evidence="14 15">
    <name type="scientific">Micromonospora cathayae</name>
    <dbReference type="NCBI Taxonomy" id="3028804"/>
    <lineage>
        <taxon>Bacteria</taxon>
        <taxon>Bacillati</taxon>
        <taxon>Actinomycetota</taxon>
        <taxon>Actinomycetes</taxon>
        <taxon>Micromonosporales</taxon>
        <taxon>Micromonosporaceae</taxon>
        <taxon>Micromonospora</taxon>
    </lineage>
</organism>
<name>A0ABY7ZSX5_9ACTN</name>
<keyword evidence="7" id="KW-0472">Membrane</keyword>
<evidence type="ECO:0000256" key="11">
    <source>
        <dbReference type="SAM" id="MobiDB-lite"/>
    </source>
</evidence>
<keyword evidence="4" id="KW-0812">Transmembrane</keyword>
<feature type="domain" description="Putative zinc-finger" evidence="13">
    <location>
        <begin position="3"/>
        <end position="35"/>
    </location>
</feature>
<dbReference type="InterPro" id="IPR018764">
    <property type="entry name" value="RskA_C"/>
</dbReference>
<evidence type="ECO:0000256" key="9">
    <source>
        <dbReference type="ARBA" id="ARBA00029829"/>
    </source>
</evidence>
<keyword evidence="5" id="KW-1133">Transmembrane helix</keyword>
<evidence type="ECO:0000256" key="4">
    <source>
        <dbReference type="ARBA" id="ARBA00022692"/>
    </source>
</evidence>
<evidence type="ECO:0000313" key="14">
    <source>
        <dbReference type="EMBL" id="WDZ85049.1"/>
    </source>
</evidence>
<gene>
    <name evidence="14" type="ORF">PVK37_00800</name>
</gene>
<sequence length="245" mass="25304">MTDIHALAGAYVLDAVDDVERVAFGRHLAACETCAAEVAELREAAARLADPTWSVPPPRLRAEVLAAIRRTPQERPGRGVRSGRPGVGRWRRRAALAVAAGVLAAGAGAVTWTVQEQRVRDERASVTALEAERERIRAVLTAPDAVVRSQVTPGGGRVSVVVSAGRDEGVVTLGGLARPGTDRAYQLWLIADGAATSAGVLPAGSDAATVLVTGVRGKGAFGVTEEPAGGSRQPTATPLTVISLT</sequence>
<dbReference type="PANTHER" id="PTHR37461:SF1">
    <property type="entry name" value="ANTI-SIGMA-K FACTOR RSKA"/>
    <property type="match status" value="1"/>
</dbReference>
<dbReference type="Pfam" id="PF13490">
    <property type="entry name" value="zf-HC2"/>
    <property type="match status" value="1"/>
</dbReference>
<evidence type="ECO:0000313" key="15">
    <source>
        <dbReference type="Proteomes" id="UP001219605"/>
    </source>
</evidence>
<evidence type="ECO:0000256" key="3">
    <source>
        <dbReference type="ARBA" id="ARBA00022475"/>
    </source>
</evidence>
<feature type="domain" description="Anti-sigma K factor RskA C-terminal" evidence="12">
    <location>
        <begin position="96"/>
        <end position="236"/>
    </location>
</feature>
<dbReference type="Gene3D" id="1.10.10.1320">
    <property type="entry name" value="Anti-sigma factor, zinc-finger domain"/>
    <property type="match status" value="1"/>
</dbReference>
<accession>A0ABY7ZSX5</accession>
<dbReference type="InterPro" id="IPR027383">
    <property type="entry name" value="Znf_put"/>
</dbReference>
<evidence type="ECO:0000256" key="2">
    <source>
        <dbReference type="ARBA" id="ARBA00004236"/>
    </source>
</evidence>
<dbReference type="InterPro" id="IPR041916">
    <property type="entry name" value="Anti_sigma_zinc_sf"/>
</dbReference>
<feature type="compositionally biased region" description="Polar residues" evidence="11">
    <location>
        <begin position="232"/>
        <end position="245"/>
    </location>
</feature>
<feature type="region of interest" description="Disordered" evidence="11">
    <location>
        <begin position="225"/>
        <end position="245"/>
    </location>
</feature>
<keyword evidence="15" id="KW-1185">Reference proteome</keyword>
<evidence type="ECO:0000256" key="5">
    <source>
        <dbReference type="ARBA" id="ARBA00022989"/>
    </source>
</evidence>
<evidence type="ECO:0000256" key="7">
    <source>
        <dbReference type="ARBA" id="ARBA00023136"/>
    </source>
</evidence>
<evidence type="ECO:0000256" key="6">
    <source>
        <dbReference type="ARBA" id="ARBA00023015"/>
    </source>
</evidence>
<keyword evidence="6" id="KW-0805">Transcription regulation</keyword>
<evidence type="ECO:0000259" key="13">
    <source>
        <dbReference type="Pfam" id="PF13490"/>
    </source>
</evidence>
<evidence type="ECO:0000256" key="1">
    <source>
        <dbReference type="ARBA" id="ARBA00004167"/>
    </source>
</evidence>
<keyword evidence="3" id="KW-1003">Cell membrane</keyword>
<dbReference type="EMBL" id="CP118615">
    <property type="protein sequence ID" value="WDZ85049.1"/>
    <property type="molecule type" value="Genomic_DNA"/>
</dbReference>
<dbReference type="PANTHER" id="PTHR37461">
    <property type="entry name" value="ANTI-SIGMA-K FACTOR RSKA"/>
    <property type="match status" value="1"/>
</dbReference>